<evidence type="ECO:0000313" key="1">
    <source>
        <dbReference type="EMBL" id="ETE56717.1"/>
    </source>
</evidence>
<dbReference type="OrthoDB" id="9045220at2759"/>
<dbReference type="GO" id="GO:0005576">
    <property type="term" value="C:extracellular region"/>
    <property type="evidence" value="ECO:0007669"/>
    <property type="project" value="InterPro"/>
</dbReference>
<keyword evidence="2" id="KW-1185">Reference proteome</keyword>
<dbReference type="AlphaFoldDB" id="V8N588"/>
<name>V8N588_OPHHA</name>
<protein>
    <submittedName>
        <fullName evidence="1">Uncharacterized protein</fullName>
    </submittedName>
</protein>
<dbReference type="InterPro" id="IPR010857">
    <property type="entry name" value="Sp38-bd"/>
</dbReference>
<dbReference type="GO" id="GO:0002199">
    <property type="term" value="C:zona pellucida receptor complex"/>
    <property type="evidence" value="ECO:0007669"/>
    <property type="project" value="TreeGrafter"/>
</dbReference>
<feature type="non-terminal residue" evidence="1">
    <location>
        <position position="63"/>
    </location>
</feature>
<comment type="caution">
    <text evidence="1">The sequence shown here is derived from an EMBL/GenBank/DDBJ whole genome shotgun (WGS) entry which is preliminary data.</text>
</comment>
<gene>
    <name evidence="1" type="ORF">L345_17571</name>
</gene>
<proteinExistence type="predicted"/>
<dbReference type="Proteomes" id="UP000018936">
    <property type="component" value="Unassembled WGS sequence"/>
</dbReference>
<dbReference type="GO" id="GO:0001675">
    <property type="term" value="P:acrosome assembly"/>
    <property type="evidence" value="ECO:0007669"/>
    <property type="project" value="TreeGrafter"/>
</dbReference>
<dbReference type="PANTHER" id="PTHR15443:SF6">
    <property type="entry name" value="IG-LIKE DOMAIN-CONTAINING PROTEIN"/>
    <property type="match status" value="1"/>
</dbReference>
<sequence>MTSEFTSGTCETSTVASFIKYLLEKLESLIYKLNCEIKQWNTQCHSATDTLKKITHKFTFHFI</sequence>
<dbReference type="PANTHER" id="PTHR15443">
    <property type="entry name" value="ZONA PELLUCIDA BINDING PROTEIN SP38"/>
    <property type="match status" value="1"/>
</dbReference>
<evidence type="ECO:0000313" key="2">
    <source>
        <dbReference type="Proteomes" id="UP000018936"/>
    </source>
</evidence>
<dbReference type="EMBL" id="AZIM01013808">
    <property type="protein sequence ID" value="ETE56717.1"/>
    <property type="molecule type" value="Genomic_DNA"/>
</dbReference>
<dbReference type="GO" id="GO:0001669">
    <property type="term" value="C:acrosomal vesicle"/>
    <property type="evidence" value="ECO:0007669"/>
    <property type="project" value="TreeGrafter"/>
</dbReference>
<organism evidence="1 2">
    <name type="scientific">Ophiophagus hannah</name>
    <name type="common">King cobra</name>
    <name type="synonym">Naja hannah</name>
    <dbReference type="NCBI Taxonomy" id="8665"/>
    <lineage>
        <taxon>Eukaryota</taxon>
        <taxon>Metazoa</taxon>
        <taxon>Chordata</taxon>
        <taxon>Craniata</taxon>
        <taxon>Vertebrata</taxon>
        <taxon>Euteleostomi</taxon>
        <taxon>Lepidosauria</taxon>
        <taxon>Squamata</taxon>
        <taxon>Bifurcata</taxon>
        <taxon>Unidentata</taxon>
        <taxon>Episquamata</taxon>
        <taxon>Toxicofera</taxon>
        <taxon>Serpentes</taxon>
        <taxon>Colubroidea</taxon>
        <taxon>Elapidae</taxon>
        <taxon>Elapinae</taxon>
        <taxon>Ophiophagus</taxon>
    </lineage>
</organism>
<accession>V8N588</accession>
<dbReference type="GO" id="GO:0007339">
    <property type="term" value="P:binding of sperm to zona pellucida"/>
    <property type="evidence" value="ECO:0007669"/>
    <property type="project" value="InterPro"/>
</dbReference>
<reference evidence="1 2" key="1">
    <citation type="journal article" date="2013" name="Proc. Natl. Acad. Sci. U.S.A.">
        <title>The king cobra genome reveals dynamic gene evolution and adaptation in the snake venom system.</title>
        <authorList>
            <person name="Vonk F.J."/>
            <person name="Casewell N.R."/>
            <person name="Henkel C.V."/>
            <person name="Heimberg A.M."/>
            <person name="Jansen H.J."/>
            <person name="McCleary R.J."/>
            <person name="Kerkkamp H.M."/>
            <person name="Vos R.A."/>
            <person name="Guerreiro I."/>
            <person name="Calvete J.J."/>
            <person name="Wuster W."/>
            <person name="Woods A.E."/>
            <person name="Logan J.M."/>
            <person name="Harrison R.A."/>
            <person name="Castoe T.A."/>
            <person name="de Koning A.P."/>
            <person name="Pollock D.D."/>
            <person name="Yandell M."/>
            <person name="Calderon D."/>
            <person name="Renjifo C."/>
            <person name="Currier R.B."/>
            <person name="Salgado D."/>
            <person name="Pla D."/>
            <person name="Sanz L."/>
            <person name="Hyder A.S."/>
            <person name="Ribeiro J.M."/>
            <person name="Arntzen J.W."/>
            <person name="van den Thillart G.E."/>
            <person name="Boetzer M."/>
            <person name="Pirovano W."/>
            <person name="Dirks R.P."/>
            <person name="Spaink H.P."/>
            <person name="Duboule D."/>
            <person name="McGlinn E."/>
            <person name="Kini R.M."/>
            <person name="Richardson M.K."/>
        </authorList>
    </citation>
    <scope>NUCLEOTIDE SEQUENCE</scope>
    <source>
        <tissue evidence="1">Blood</tissue>
    </source>
</reference>